<dbReference type="OrthoDB" id="7428016at2"/>
<dbReference type="RefSeq" id="WP_116419325.1">
    <property type="nucleotide sequence ID" value="NZ_NBXC01000024.1"/>
</dbReference>
<accession>A0A3E0WAI3</accession>
<dbReference type="AlphaFoldDB" id="A0A3E0WAI3"/>
<sequence>MKVMLKLTLDCSVDAAWRALQSPAVFREVSAPLLSVSSLEPGGFRTTWPEGENRVEIEAFGLLPMGRQVIDIDRTHTQHPGVRIIHDKGHAASGALTLVTKWDHRMAVSVDPYEPAKTLYRDRLIIGAGALTPAIWMSMWAFWQVRGVRLKQLAPTWSFEPKHAAPMAGEDTA</sequence>
<keyword evidence="1" id="KW-0812">Transmembrane</keyword>
<comment type="caution">
    <text evidence="2">The sequence shown here is derived from an EMBL/GenBank/DDBJ whole genome shotgun (WGS) entry which is preliminary data.</text>
</comment>
<protein>
    <recommendedName>
        <fullName evidence="4">SRPBCC family protein</fullName>
    </recommendedName>
</protein>
<feature type="transmembrane region" description="Helical" evidence="1">
    <location>
        <begin position="124"/>
        <end position="143"/>
    </location>
</feature>
<organism evidence="2 3">
    <name type="scientific">Subtercola boreus</name>
    <dbReference type="NCBI Taxonomy" id="120213"/>
    <lineage>
        <taxon>Bacteria</taxon>
        <taxon>Bacillati</taxon>
        <taxon>Actinomycetota</taxon>
        <taxon>Actinomycetes</taxon>
        <taxon>Micrococcales</taxon>
        <taxon>Microbacteriaceae</taxon>
        <taxon>Subtercola</taxon>
    </lineage>
</organism>
<keyword evidence="1" id="KW-1133">Transmembrane helix</keyword>
<name>A0A3E0WAI3_9MICO</name>
<evidence type="ECO:0000313" key="3">
    <source>
        <dbReference type="Proteomes" id="UP000257080"/>
    </source>
</evidence>
<dbReference type="Proteomes" id="UP000257080">
    <property type="component" value="Unassembled WGS sequence"/>
</dbReference>
<evidence type="ECO:0000313" key="2">
    <source>
        <dbReference type="EMBL" id="RFA26105.1"/>
    </source>
</evidence>
<proteinExistence type="predicted"/>
<keyword evidence="1" id="KW-0472">Membrane</keyword>
<evidence type="ECO:0008006" key="4">
    <source>
        <dbReference type="Google" id="ProtNLM"/>
    </source>
</evidence>
<reference evidence="2 3" key="1">
    <citation type="submission" date="2017-04" db="EMBL/GenBank/DDBJ databases">
        <title>Comparative genome analysis of Subtercola boreus.</title>
        <authorList>
            <person name="Cho Y.-J."/>
            <person name="Cho A."/>
            <person name="Kim O.-S."/>
            <person name="Lee J.-I."/>
        </authorList>
    </citation>
    <scope>NUCLEOTIDE SEQUENCE [LARGE SCALE GENOMIC DNA]</scope>
    <source>
        <strain evidence="2 3">P28004</strain>
    </source>
</reference>
<dbReference type="EMBL" id="NBXE01000029">
    <property type="protein sequence ID" value="RFA26105.1"/>
    <property type="molecule type" value="Genomic_DNA"/>
</dbReference>
<gene>
    <name evidence="2" type="ORF">B7R25_12740</name>
</gene>
<evidence type="ECO:0000256" key="1">
    <source>
        <dbReference type="SAM" id="Phobius"/>
    </source>
</evidence>